<dbReference type="CDD" id="cd23158">
    <property type="entry name" value="Prefoldin_UXT"/>
    <property type="match status" value="1"/>
</dbReference>
<keyword evidence="1" id="KW-0175">Coiled coil</keyword>
<organism evidence="2 3">
    <name type="scientific">Pseudocohnilembus persalinus</name>
    <name type="common">Ciliate</name>
    <dbReference type="NCBI Taxonomy" id="266149"/>
    <lineage>
        <taxon>Eukaryota</taxon>
        <taxon>Sar</taxon>
        <taxon>Alveolata</taxon>
        <taxon>Ciliophora</taxon>
        <taxon>Intramacronucleata</taxon>
        <taxon>Oligohymenophorea</taxon>
        <taxon>Scuticociliatia</taxon>
        <taxon>Philasterida</taxon>
        <taxon>Pseudocohnilembidae</taxon>
        <taxon>Pseudocohnilembus</taxon>
    </lineage>
</organism>
<accession>A0A0V0Q8Z8</accession>
<dbReference type="Gene3D" id="1.10.287.370">
    <property type="match status" value="1"/>
</dbReference>
<dbReference type="FunCoup" id="A0A0V0Q8Z8">
    <property type="interactions" value="88"/>
</dbReference>
<evidence type="ECO:0000313" key="2">
    <source>
        <dbReference type="EMBL" id="KRW98722.1"/>
    </source>
</evidence>
<name>A0A0V0Q8Z8_PSEPJ</name>
<dbReference type="Pfam" id="PF02996">
    <property type="entry name" value="Prefoldin"/>
    <property type="match status" value="1"/>
</dbReference>
<evidence type="ECO:0000256" key="1">
    <source>
        <dbReference type="SAM" id="Coils"/>
    </source>
</evidence>
<dbReference type="InterPro" id="IPR009053">
    <property type="entry name" value="Prefoldin"/>
</dbReference>
<proteinExistence type="predicted"/>
<dbReference type="SUPFAM" id="SSF46579">
    <property type="entry name" value="Prefoldin"/>
    <property type="match status" value="1"/>
</dbReference>
<feature type="coiled-coil region" evidence="1">
    <location>
        <begin position="145"/>
        <end position="172"/>
    </location>
</feature>
<gene>
    <name evidence="2" type="ORF">PPERSA_00310</name>
</gene>
<reference evidence="2 3" key="1">
    <citation type="journal article" date="2015" name="Sci. Rep.">
        <title>Genome of the facultative scuticociliatosis pathogen Pseudocohnilembus persalinus provides insight into its virulence through horizontal gene transfer.</title>
        <authorList>
            <person name="Xiong J."/>
            <person name="Wang G."/>
            <person name="Cheng J."/>
            <person name="Tian M."/>
            <person name="Pan X."/>
            <person name="Warren A."/>
            <person name="Jiang C."/>
            <person name="Yuan D."/>
            <person name="Miao W."/>
        </authorList>
    </citation>
    <scope>NUCLEOTIDE SEQUENCE [LARGE SCALE GENOMIC DNA]</scope>
    <source>
        <strain evidence="2">36N120E</strain>
    </source>
</reference>
<dbReference type="InterPro" id="IPR004127">
    <property type="entry name" value="Prefoldin_subunit_alpha"/>
</dbReference>
<keyword evidence="3" id="KW-1185">Reference proteome</keyword>
<dbReference type="InParanoid" id="A0A0V0Q8Z8"/>
<comment type="caution">
    <text evidence="2">The sequence shown here is derived from an EMBL/GenBank/DDBJ whole genome shotgun (WGS) entry which is preliminary data.</text>
</comment>
<dbReference type="EMBL" id="LDAU01000232">
    <property type="protein sequence ID" value="KRW98722.1"/>
    <property type="molecule type" value="Genomic_DNA"/>
</dbReference>
<dbReference type="OMA" id="MITLDVG"/>
<dbReference type="Proteomes" id="UP000054937">
    <property type="component" value="Unassembled WGS sequence"/>
</dbReference>
<dbReference type="OrthoDB" id="338552at2759"/>
<protein>
    <submittedName>
        <fullName evidence="2">Prefoldin</fullName>
    </submittedName>
</protein>
<sequence length="181" mass="21246">MSEIENLSPEDQYKKYSEFLDTKLKLDKFKLEEKLIQIKLKINDYESVIDYINAQAIAQKLNLQSDKNEQKSQQQLLQQVQKQPKINIDIGSQFYMKAKVIEPQKIILDVGLNCFVELTFQEALPIIKKNIQNLNIKKKQYISDMAHVDANIKAFEATLDQLQQENLKQTQAQQIQQQFKR</sequence>
<dbReference type="AlphaFoldDB" id="A0A0V0Q8Z8"/>
<evidence type="ECO:0000313" key="3">
    <source>
        <dbReference type="Proteomes" id="UP000054937"/>
    </source>
</evidence>